<keyword evidence="3 6" id="KW-0067">ATP-binding</keyword>
<dbReference type="SUPFAM" id="SSF53067">
    <property type="entry name" value="Actin-like ATPase domain"/>
    <property type="match status" value="2"/>
</dbReference>
<organism evidence="7">
    <name type="scientific">Gulosibacter sediminis</name>
    <dbReference type="NCBI Taxonomy" id="1729695"/>
    <lineage>
        <taxon>Bacteria</taxon>
        <taxon>Bacillati</taxon>
        <taxon>Actinomycetota</taxon>
        <taxon>Actinomycetes</taxon>
        <taxon>Micrococcales</taxon>
        <taxon>Microbacteriaceae</taxon>
        <taxon>Gulosibacter</taxon>
    </lineage>
</organism>
<dbReference type="PRINTS" id="PR00301">
    <property type="entry name" value="HEATSHOCK70"/>
</dbReference>
<evidence type="ECO:0000256" key="5">
    <source>
        <dbReference type="ARBA" id="ARBA00023186"/>
    </source>
</evidence>
<dbReference type="InterPro" id="IPR043129">
    <property type="entry name" value="ATPase_NBD"/>
</dbReference>
<dbReference type="EMBL" id="CP097160">
    <property type="protein sequence ID" value="UQN14081.1"/>
    <property type="molecule type" value="Genomic_DNA"/>
</dbReference>
<reference evidence="7" key="1">
    <citation type="submission" date="2022-05" db="EMBL/GenBank/DDBJ databases">
        <title>Complete genome sequence of toluene-degrading Gulosibacter sediminis strain ACHW.36C.</title>
        <authorList>
            <person name="Wai A.C."/>
            <person name="Lai G.K."/>
            <person name="Griffin S.D."/>
            <person name="Leung F.C."/>
        </authorList>
    </citation>
    <scope>NUCLEOTIDE SEQUENCE [LARGE SCALE GENOMIC DNA]</scope>
    <source>
        <strain evidence="7">ACHW.36C</strain>
    </source>
</reference>
<comment type="similarity">
    <text evidence="1 6">Belongs to the heat shock protein 70 family.</text>
</comment>
<evidence type="ECO:0000256" key="4">
    <source>
        <dbReference type="ARBA" id="ARBA00023016"/>
    </source>
</evidence>
<dbReference type="PROSITE" id="PS01036">
    <property type="entry name" value="HSP70_3"/>
    <property type="match status" value="1"/>
</dbReference>
<evidence type="ECO:0000256" key="2">
    <source>
        <dbReference type="ARBA" id="ARBA00022741"/>
    </source>
</evidence>
<evidence type="ECO:0000256" key="6">
    <source>
        <dbReference type="RuleBase" id="RU003322"/>
    </source>
</evidence>
<dbReference type="PROSITE" id="PS00329">
    <property type="entry name" value="HSP70_2"/>
    <property type="match status" value="1"/>
</dbReference>
<evidence type="ECO:0000313" key="7">
    <source>
        <dbReference type="EMBL" id="UQN14081.1"/>
    </source>
</evidence>
<keyword evidence="2 6" id="KW-0547">Nucleotide-binding</keyword>
<dbReference type="Pfam" id="PF00012">
    <property type="entry name" value="HSP70"/>
    <property type="match status" value="1"/>
</dbReference>
<proteinExistence type="inferred from homology"/>
<gene>
    <name evidence="7" type="ORF">M3M28_08435</name>
</gene>
<protein>
    <submittedName>
        <fullName evidence="7">Hsp70 family protein</fullName>
    </submittedName>
</protein>
<name>A0ABY4MXH2_9MICO</name>
<evidence type="ECO:0000256" key="1">
    <source>
        <dbReference type="ARBA" id="ARBA00007381"/>
    </source>
</evidence>
<dbReference type="Gene3D" id="3.90.640.10">
    <property type="entry name" value="Actin, Chain A, domain 4"/>
    <property type="match status" value="1"/>
</dbReference>
<accession>A0ABY4MXH2</accession>
<keyword evidence="4" id="KW-0346">Stress response</keyword>
<dbReference type="PANTHER" id="PTHR19375">
    <property type="entry name" value="HEAT SHOCK PROTEIN 70KDA"/>
    <property type="match status" value="1"/>
</dbReference>
<dbReference type="Gene3D" id="3.30.420.40">
    <property type="match status" value="2"/>
</dbReference>
<dbReference type="InterPro" id="IPR018181">
    <property type="entry name" value="Heat_shock_70_CS"/>
</dbReference>
<evidence type="ECO:0000256" key="3">
    <source>
        <dbReference type="ARBA" id="ARBA00022840"/>
    </source>
</evidence>
<dbReference type="InterPro" id="IPR013126">
    <property type="entry name" value="Hsp_70_fam"/>
</dbReference>
<sequence>MRLGIDFGTTRTLVALVDRGNYPVVGVEDALGDPHEHIPSVVALAGDRMVCGWDALAQPGAHARSFKRLLGTADASASTPVPIGDETRPLGEVLAAFAAHVVEQLRQHPLVRDREASGDRELEAVVGVPANAGSAQRLLTLDAFARAGVHVLALVNEPSAAAFEYSHRHARTLNSRRTDVVVYDLGGGTFDASLVRIDGAEHEVRMTSGDPHLGGDDFDERLVELALGAGERPSALAPAERELLLEEARTAKERLTPQTRRLLLERGDDDVIVPVADFYEAVTPLVERTIAVMAPSMAAAGAEADDLSDSDIAGIYLVGGASALPLVPRLLRERFGRRVHRSPYPAASTAIGLAIAADAKSAYWLRDRSSRGIGVFREREGGRAVDFDVLVEAGDAVAGATTTREYRAAHNVGWFRFVEFTRADSGVGNLTTLAKVLVPFTAELAAREQADAVAEPLAQVPVERREGGPLVREEVSIDANGIVTITHEIPELGLRKVSRLRGDAS</sequence>
<keyword evidence="5" id="KW-0143">Chaperone</keyword>